<evidence type="ECO:0000256" key="3">
    <source>
        <dbReference type="ARBA" id="ARBA00022449"/>
    </source>
</evidence>
<reference evidence="11" key="1">
    <citation type="submission" date="2021-11" db="EMBL/GenBank/DDBJ databases">
        <title>BS-T2-15 a new species belonging to the Comamonadaceae family isolated from the soil of a French oak forest.</title>
        <authorList>
            <person name="Mieszkin S."/>
            <person name="Alain K."/>
        </authorList>
    </citation>
    <scope>NUCLEOTIDE SEQUENCE</scope>
    <source>
        <strain evidence="11">BS-T2-15</strain>
    </source>
</reference>
<organism evidence="11 12">
    <name type="scientific">Scleromatobacter humisilvae</name>
    <dbReference type="NCBI Taxonomy" id="2897159"/>
    <lineage>
        <taxon>Bacteria</taxon>
        <taxon>Pseudomonadati</taxon>
        <taxon>Pseudomonadota</taxon>
        <taxon>Betaproteobacteria</taxon>
        <taxon>Burkholderiales</taxon>
        <taxon>Sphaerotilaceae</taxon>
        <taxon>Scleromatobacter</taxon>
    </lineage>
</organism>
<gene>
    <name evidence="11" type="ORF">LPC04_10535</name>
</gene>
<evidence type="ECO:0000256" key="9">
    <source>
        <dbReference type="SAM" id="Phobius"/>
    </source>
</evidence>
<keyword evidence="5 9" id="KW-0812">Transmembrane</keyword>
<dbReference type="Gene3D" id="1.20.1530.20">
    <property type="match status" value="1"/>
</dbReference>
<evidence type="ECO:0000256" key="6">
    <source>
        <dbReference type="ARBA" id="ARBA00022989"/>
    </source>
</evidence>
<feature type="transmembrane region" description="Helical" evidence="9">
    <location>
        <begin position="352"/>
        <end position="371"/>
    </location>
</feature>
<dbReference type="EMBL" id="JAJLJH010000002">
    <property type="protein sequence ID" value="MCK9686141.1"/>
    <property type="molecule type" value="Genomic_DNA"/>
</dbReference>
<evidence type="ECO:0000256" key="8">
    <source>
        <dbReference type="ARBA" id="ARBA00023136"/>
    </source>
</evidence>
<evidence type="ECO:0000256" key="7">
    <source>
        <dbReference type="ARBA" id="ARBA00023065"/>
    </source>
</evidence>
<dbReference type="GO" id="GO:1902600">
    <property type="term" value="P:proton transmembrane transport"/>
    <property type="evidence" value="ECO:0007669"/>
    <property type="project" value="InterPro"/>
</dbReference>
<dbReference type="RefSeq" id="WP_275682173.1">
    <property type="nucleotide sequence ID" value="NZ_JAJLJH010000002.1"/>
</dbReference>
<dbReference type="PANTHER" id="PTHR32507:SF8">
    <property type="entry name" value="CNH1P"/>
    <property type="match status" value="1"/>
</dbReference>
<keyword evidence="7" id="KW-0406">Ion transport</keyword>
<evidence type="ECO:0000256" key="4">
    <source>
        <dbReference type="ARBA" id="ARBA00022475"/>
    </source>
</evidence>
<protein>
    <submittedName>
        <fullName evidence="11">Cation:proton antiporter</fullName>
    </submittedName>
</protein>
<evidence type="ECO:0000256" key="1">
    <source>
        <dbReference type="ARBA" id="ARBA00004651"/>
    </source>
</evidence>
<evidence type="ECO:0000313" key="12">
    <source>
        <dbReference type="Proteomes" id="UP001139353"/>
    </source>
</evidence>
<dbReference type="GO" id="GO:0005886">
    <property type="term" value="C:plasma membrane"/>
    <property type="evidence" value="ECO:0007669"/>
    <property type="project" value="UniProtKB-SubCell"/>
</dbReference>
<feature type="transmembrane region" description="Helical" evidence="9">
    <location>
        <begin position="391"/>
        <end position="409"/>
    </location>
</feature>
<feature type="transmembrane region" description="Helical" evidence="9">
    <location>
        <begin position="169"/>
        <end position="189"/>
    </location>
</feature>
<dbReference type="InterPro" id="IPR038770">
    <property type="entry name" value="Na+/solute_symporter_sf"/>
</dbReference>
<dbReference type="InterPro" id="IPR006153">
    <property type="entry name" value="Cation/H_exchanger_TM"/>
</dbReference>
<sequence>MLTATLLLLGAVLLAMCLLELHVTRLPMSPATVYLAVGWIAGWMVRSRVMTPPTAPERADMLVIITETAVLISLFAVGLQLRVPWTLKGWRVAAILASATMLVTIALATLAGVWLMPGLGWGGAVLLAGILAPTDPVLASEVQIRSRIDRDAGRVALTAEGGLNDGTSLPAVMLGLGLLGIGDLGAHGLRWLWMDLVWPIAGGALLGWAFGHVLGNLVRGLMRRGHELRWDELLYLGIITVAYGLSRLTETSSFLFVFAAALGLFHRHSQQASPSLAPVGAQTDELSDRLLAFGERCGRLVEVVMVLLMGFAMPWVQWRGEPLAYAALLLVVIRPLSVFLTQPGLPKTQRRIVAWFGIRGVGSLFYLALAIDSGLSPALCADLVNATLPAIALSVLLHGVSATPLMAIYRRRRVRQEREKRRIERRARASPP</sequence>
<evidence type="ECO:0000256" key="5">
    <source>
        <dbReference type="ARBA" id="ARBA00022692"/>
    </source>
</evidence>
<proteinExistence type="predicted"/>
<name>A0A9X1YHS4_9BURK</name>
<evidence type="ECO:0000256" key="2">
    <source>
        <dbReference type="ARBA" id="ARBA00022448"/>
    </source>
</evidence>
<keyword evidence="2" id="KW-0813">Transport</keyword>
<dbReference type="Pfam" id="PF00999">
    <property type="entry name" value="Na_H_Exchanger"/>
    <property type="match status" value="1"/>
</dbReference>
<keyword evidence="6 9" id="KW-1133">Transmembrane helix</keyword>
<evidence type="ECO:0000313" key="11">
    <source>
        <dbReference type="EMBL" id="MCK9686141.1"/>
    </source>
</evidence>
<feature type="transmembrane region" description="Helical" evidence="9">
    <location>
        <begin position="93"/>
        <end position="116"/>
    </location>
</feature>
<feature type="transmembrane region" description="Helical" evidence="9">
    <location>
        <begin position="196"/>
        <end position="214"/>
    </location>
</feature>
<accession>A0A9X1YHS4</accession>
<feature type="transmembrane region" description="Helical" evidence="9">
    <location>
        <begin position="322"/>
        <end position="340"/>
    </location>
</feature>
<keyword evidence="3" id="KW-0050">Antiport</keyword>
<dbReference type="PANTHER" id="PTHR32507">
    <property type="entry name" value="NA(+)/H(+) ANTIPORTER 1"/>
    <property type="match status" value="1"/>
</dbReference>
<keyword evidence="8 9" id="KW-0472">Membrane</keyword>
<dbReference type="AlphaFoldDB" id="A0A9X1YHS4"/>
<comment type="caution">
    <text evidence="11">The sequence shown here is derived from an EMBL/GenBank/DDBJ whole genome shotgun (WGS) entry which is preliminary data.</text>
</comment>
<feature type="transmembrane region" description="Helical" evidence="9">
    <location>
        <begin position="297"/>
        <end position="316"/>
    </location>
</feature>
<dbReference type="Proteomes" id="UP001139353">
    <property type="component" value="Unassembled WGS sequence"/>
</dbReference>
<evidence type="ECO:0000259" key="10">
    <source>
        <dbReference type="Pfam" id="PF00999"/>
    </source>
</evidence>
<feature type="transmembrane region" description="Helical" evidence="9">
    <location>
        <begin position="59"/>
        <end position="81"/>
    </location>
</feature>
<dbReference type="GO" id="GO:0015297">
    <property type="term" value="F:antiporter activity"/>
    <property type="evidence" value="ECO:0007669"/>
    <property type="project" value="UniProtKB-KW"/>
</dbReference>
<comment type="subcellular location">
    <subcellularLocation>
        <location evidence="1">Cell membrane</location>
        <topology evidence="1">Multi-pass membrane protein</topology>
    </subcellularLocation>
</comment>
<keyword evidence="4" id="KW-1003">Cell membrane</keyword>
<feature type="domain" description="Cation/H+ exchanger transmembrane" evidence="10">
    <location>
        <begin position="13"/>
        <end position="406"/>
    </location>
</feature>
<keyword evidence="12" id="KW-1185">Reference proteome</keyword>